<keyword evidence="3" id="KW-1185">Reference proteome</keyword>
<evidence type="ECO:0000259" key="1">
    <source>
        <dbReference type="Pfam" id="PF00535"/>
    </source>
</evidence>
<dbReference type="OrthoDB" id="9785185at2"/>
<feature type="domain" description="Glycosyltransferase 2-like" evidence="1">
    <location>
        <begin position="14"/>
        <end position="120"/>
    </location>
</feature>
<dbReference type="STRING" id="1770053.SAMN05216551_11271"/>
<sequence>MTPQSAPAPKRLVSLCVPTFKRPGKLAEALASCAAQSYRDIEIVIGDDSPDDASEAVVARHIRRHGGVVRYARHRPALGQAGNVNSLFARARGDRLVLLHDDDVLEPHAVETLAACWDATPGLTAAFGKQWLMDELGVVLPAESAALNRRYRRTADRAGLLAEPSVAGVLRMFPNDGFMVDTRTAREVAYRDGAEVGDACDFDFGLRLCLRARAVAYVDQEVARYRLSGDAISRRAVPALHNYELLRDAALPPAATGAREQALIELAPLATSALARSGRVADAWRVLRSRHYGWRRRCSARGAYHLLLMFAAMGGGSTNASSPSGN</sequence>
<dbReference type="InterPro" id="IPR001173">
    <property type="entry name" value="Glyco_trans_2-like"/>
</dbReference>
<proteinExistence type="predicted"/>
<dbReference type="PANTHER" id="PTHR22916">
    <property type="entry name" value="GLYCOSYLTRANSFERASE"/>
    <property type="match status" value="1"/>
</dbReference>
<dbReference type="CDD" id="cd00761">
    <property type="entry name" value="Glyco_tranf_GTA_type"/>
    <property type="match status" value="1"/>
</dbReference>
<protein>
    <submittedName>
        <fullName evidence="2">Glycosyl transferase family 2</fullName>
    </submittedName>
</protein>
<dbReference type="RefSeq" id="WP_091911606.1">
    <property type="nucleotide sequence ID" value="NZ_FNLO01000012.1"/>
</dbReference>
<keyword evidence="2" id="KW-0808">Transferase</keyword>
<dbReference type="Proteomes" id="UP000243719">
    <property type="component" value="Unassembled WGS sequence"/>
</dbReference>
<dbReference type="SUPFAM" id="SSF53448">
    <property type="entry name" value="Nucleotide-diphospho-sugar transferases"/>
    <property type="match status" value="1"/>
</dbReference>
<name>A0A1H2PVQ6_9BURK</name>
<dbReference type="Gene3D" id="3.90.550.10">
    <property type="entry name" value="Spore Coat Polysaccharide Biosynthesis Protein SpsA, Chain A"/>
    <property type="match status" value="1"/>
</dbReference>
<gene>
    <name evidence="2" type="ORF">SAMN05216551_11271</name>
</gene>
<organism evidence="2 3">
    <name type="scientific">Chitinasiproducens palmae</name>
    <dbReference type="NCBI Taxonomy" id="1770053"/>
    <lineage>
        <taxon>Bacteria</taxon>
        <taxon>Pseudomonadati</taxon>
        <taxon>Pseudomonadota</taxon>
        <taxon>Betaproteobacteria</taxon>
        <taxon>Burkholderiales</taxon>
        <taxon>Burkholderiaceae</taxon>
        <taxon>Chitinasiproducens</taxon>
    </lineage>
</organism>
<evidence type="ECO:0000313" key="3">
    <source>
        <dbReference type="Proteomes" id="UP000243719"/>
    </source>
</evidence>
<dbReference type="AlphaFoldDB" id="A0A1H2PVQ6"/>
<reference evidence="3" key="1">
    <citation type="submission" date="2016-09" db="EMBL/GenBank/DDBJ databases">
        <authorList>
            <person name="Varghese N."/>
            <person name="Submissions S."/>
        </authorList>
    </citation>
    <scope>NUCLEOTIDE SEQUENCE [LARGE SCALE GENOMIC DNA]</scope>
    <source>
        <strain evidence="3">JS23</strain>
    </source>
</reference>
<dbReference type="Pfam" id="PF00535">
    <property type="entry name" value="Glycos_transf_2"/>
    <property type="match status" value="1"/>
</dbReference>
<dbReference type="EMBL" id="FNLO01000012">
    <property type="protein sequence ID" value="SDV50542.1"/>
    <property type="molecule type" value="Genomic_DNA"/>
</dbReference>
<accession>A0A1H2PVQ6</accession>
<dbReference type="PANTHER" id="PTHR22916:SF3">
    <property type="entry name" value="UDP-GLCNAC:BETAGAL BETA-1,3-N-ACETYLGLUCOSAMINYLTRANSFERASE-LIKE PROTEIN 1"/>
    <property type="match status" value="1"/>
</dbReference>
<dbReference type="InterPro" id="IPR029044">
    <property type="entry name" value="Nucleotide-diphossugar_trans"/>
</dbReference>
<evidence type="ECO:0000313" key="2">
    <source>
        <dbReference type="EMBL" id="SDV50542.1"/>
    </source>
</evidence>
<dbReference type="GO" id="GO:0016758">
    <property type="term" value="F:hexosyltransferase activity"/>
    <property type="evidence" value="ECO:0007669"/>
    <property type="project" value="UniProtKB-ARBA"/>
</dbReference>